<reference evidence="2" key="1">
    <citation type="journal article" date="2022" name="Int. J. Mol. Sci.">
        <title>Draft Genome of Tanacetum Coccineum: Genomic Comparison of Closely Related Tanacetum-Family Plants.</title>
        <authorList>
            <person name="Yamashiro T."/>
            <person name="Shiraishi A."/>
            <person name="Nakayama K."/>
            <person name="Satake H."/>
        </authorList>
    </citation>
    <scope>NUCLEOTIDE SEQUENCE</scope>
</reference>
<accession>A0ABQ5EG11</accession>
<feature type="compositionally biased region" description="Basic and acidic residues" evidence="1">
    <location>
        <begin position="562"/>
        <end position="593"/>
    </location>
</feature>
<feature type="compositionally biased region" description="Basic and acidic residues" evidence="1">
    <location>
        <begin position="414"/>
        <end position="425"/>
    </location>
</feature>
<protein>
    <submittedName>
        <fullName evidence="2">Uncharacterized protein</fullName>
    </submittedName>
</protein>
<comment type="caution">
    <text evidence="2">The sequence shown here is derived from an EMBL/GenBank/DDBJ whole genome shotgun (WGS) entry which is preliminary data.</text>
</comment>
<feature type="region of interest" description="Disordered" evidence="1">
    <location>
        <begin position="1096"/>
        <end position="1120"/>
    </location>
</feature>
<feature type="compositionally biased region" description="Acidic residues" evidence="1">
    <location>
        <begin position="358"/>
        <end position="401"/>
    </location>
</feature>
<evidence type="ECO:0000313" key="2">
    <source>
        <dbReference type="EMBL" id="GJT49846.1"/>
    </source>
</evidence>
<feature type="region of interest" description="Disordered" evidence="1">
    <location>
        <begin position="1059"/>
        <end position="1079"/>
    </location>
</feature>
<name>A0ABQ5EG11_9ASTR</name>
<reference evidence="2" key="2">
    <citation type="submission" date="2022-01" db="EMBL/GenBank/DDBJ databases">
        <authorList>
            <person name="Yamashiro T."/>
            <person name="Shiraishi A."/>
            <person name="Satake H."/>
            <person name="Nakayama K."/>
        </authorList>
    </citation>
    <scope>NUCLEOTIDE SEQUENCE</scope>
</reference>
<sequence>MDTTKAQQKALDDALVAPKNRLKIGKYNQCFSPTLKSNEPTIQVALDALKLTPFYNAFEVSADVPKIYMQKFWATVTKHHFSLRFKMNRKRHTVNVDNFRDMLKICPKLPGQKFEDPPFEEEILSFIRDLRHTCGIKCLSGKTTALESLHLSRAQILWGMYHNKNVDYVYLLWEDLVYQVENKNSKKNNDMYYLCFTKVIVDYFMAKDRAIPRRNKMFWHYARDDLMFTTIRVISKHQDTQVYGDILPQHLTKQDMLESKAYKTYHAYATGEKTPKPKSTKKKVDFESSPKTKPTQASKGKRIKTSAKGVILAKKKQSATNSHASGSGANEGTGITTGVPDVPTYESDTEQISWKSIDEEDDNEAGMHDDNDDNDDNDDDTENQDDDDQEHDDQDDEEQDGVNELTNSNNDGDEFVHPKLSTHDEEDKEEEDSYPRVHTPSNYKSTNDEEIQGANVGGEEMDVEETNEEDEVNELYRDVNVNLEERDTEMTDAPRTIVQTTQVIEDTHNLYKALVDAYKSEKLILDTYGETVSFKRRRDVEDKDEEPFAGSNRGSKRRRMRKEPESTSAPKEKTSNTTRKSTEGFKSHQKSADEFAQAEEPMQTAKDLKEPAHQEFKTRVTKDQPDEEPLSFLIGFKNQQNLLLPIMEDPLGPTFELKGSCKSLAKLEYFFEEVYKVTTDQLDWNNPEGQQYSHDLRKPLPLIPNSRGRRVIPFYHFINNDLAYLSGGVSSRTYSTSVTKTKVADYGHIKWIEDLVPNTMWSQVPVSYDKHALWESYIGGENDNNSIDLLVIGNLLEMSTPNAESLDDDKLYTFKEGDFNRLRIQDIEDMLILLVQGKLTNLTVKERLAFNNKDKKNRLMRIDELHKFSDDILNDVQTALNDHLNGIRMKYLPQTIWRQNKMDSMHSTLSMYYDYDAHVKGELLVMMKNSQSVNLLIFISNTLIELFNDFGFDCDGIPERPTMYLNLWSYKVVRYRYSNPMIQPEPEGSTQGYPLDSVEVLRFYTSAGNPVNEILLKLNLPDHRILKNGHGGIPTVLPTVPPSLVHTLALPNITPASPDYSPAFDTESDLSEDPSLDHIPPLPAISPFLSLADNTIDSDTLDTPPSPTHGTSFTDITPST</sequence>
<feature type="region of interest" description="Disordered" evidence="1">
    <location>
        <begin position="268"/>
        <end position="473"/>
    </location>
</feature>
<organism evidence="2 3">
    <name type="scientific">Tanacetum coccineum</name>
    <dbReference type="NCBI Taxonomy" id="301880"/>
    <lineage>
        <taxon>Eukaryota</taxon>
        <taxon>Viridiplantae</taxon>
        <taxon>Streptophyta</taxon>
        <taxon>Embryophyta</taxon>
        <taxon>Tracheophyta</taxon>
        <taxon>Spermatophyta</taxon>
        <taxon>Magnoliopsida</taxon>
        <taxon>eudicotyledons</taxon>
        <taxon>Gunneridae</taxon>
        <taxon>Pentapetalae</taxon>
        <taxon>asterids</taxon>
        <taxon>campanulids</taxon>
        <taxon>Asterales</taxon>
        <taxon>Asteraceae</taxon>
        <taxon>Asteroideae</taxon>
        <taxon>Anthemideae</taxon>
        <taxon>Anthemidinae</taxon>
        <taxon>Tanacetum</taxon>
    </lineage>
</organism>
<keyword evidence="3" id="KW-1185">Reference proteome</keyword>
<proteinExistence type="predicted"/>
<evidence type="ECO:0000313" key="3">
    <source>
        <dbReference type="Proteomes" id="UP001151760"/>
    </source>
</evidence>
<evidence type="ECO:0000256" key="1">
    <source>
        <dbReference type="SAM" id="MobiDB-lite"/>
    </source>
</evidence>
<dbReference type="EMBL" id="BQNB010016271">
    <property type="protein sequence ID" value="GJT49846.1"/>
    <property type="molecule type" value="Genomic_DNA"/>
</dbReference>
<feature type="compositionally biased region" description="Acidic residues" evidence="1">
    <location>
        <begin position="459"/>
        <end position="473"/>
    </location>
</feature>
<feature type="compositionally biased region" description="Polar residues" evidence="1">
    <location>
        <begin position="318"/>
        <end position="336"/>
    </location>
</feature>
<feature type="compositionally biased region" description="Basic and acidic residues" evidence="1">
    <location>
        <begin position="606"/>
        <end position="624"/>
    </location>
</feature>
<gene>
    <name evidence="2" type="ORF">Tco_0976003</name>
</gene>
<dbReference type="Proteomes" id="UP001151760">
    <property type="component" value="Unassembled WGS sequence"/>
</dbReference>
<feature type="region of interest" description="Disordered" evidence="1">
    <location>
        <begin position="538"/>
        <end position="624"/>
    </location>
</feature>